<name>G1KHI4_ANOCA</name>
<dbReference type="STRING" id="28377.ENSACAP00000008050"/>
<feature type="compositionally biased region" description="Basic and acidic residues" evidence="1">
    <location>
        <begin position="64"/>
        <end position="75"/>
    </location>
</feature>
<keyword evidence="3" id="KW-1185">Reference proteome</keyword>
<evidence type="ECO:0000313" key="2">
    <source>
        <dbReference type="Ensembl" id="ENSACAP00000008050.3"/>
    </source>
</evidence>
<dbReference type="Ensembl" id="ENSACAT00000008222.4">
    <property type="protein sequence ID" value="ENSACAP00000008050.3"/>
    <property type="gene ID" value="ENSACAG00000008234.4"/>
</dbReference>
<accession>G1KHI4</accession>
<dbReference type="PANTHER" id="PTHR34759">
    <property type="entry name" value="SPERMATOGENESIS-ASSOCIATED PROTEIN 48"/>
    <property type="match status" value="1"/>
</dbReference>
<organism evidence="2 3">
    <name type="scientific">Anolis carolinensis</name>
    <name type="common">Green anole</name>
    <name type="synonym">American chameleon</name>
    <dbReference type="NCBI Taxonomy" id="28377"/>
    <lineage>
        <taxon>Eukaryota</taxon>
        <taxon>Metazoa</taxon>
        <taxon>Chordata</taxon>
        <taxon>Craniata</taxon>
        <taxon>Vertebrata</taxon>
        <taxon>Euteleostomi</taxon>
        <taxon>Lepidosauria</taxon>
        <taxon>Squamata</taxon>
        <taxon>Bifurcata</taxon>
        <taxon>Unidentata</taxon>
        <taxon>Episquamata</taxon>
        <taxon>Toxicofera</taxon>
        <taxon>Iguania</taxon>
        <taxon>Dactyloidae</taxon>
        <taxon>Anolis</taxon>
    </lineage>
</organism>
<feature type="compositionally biased region" description="Basic and acidic residues" evidence="1">
    <location>
        <begin position="33"/>
        <end position="46"/>
    </location>
</feature>
<sequence>MPFVRGPEDRHLFPSFTEKCSSAFLKSNPFIPPEDKSYILAPHREDEPELSSFSGFLSPAAEAEADKQIPRRKNIELQSSGKDVQPPQETPAPHQKDQIAKKSTSLLLEYISQDQRWNSRAVPDSCLRAKIGGKLHYVVLSIFSSGIN</sequence>
<reference evidence="2" key="3">
    <citation type="submission" date="2025-09" db="UniProtKB">
        <authorList>
            <consortium name="Ensembl"/>
        </authorList>
    </citation>
    <scope>IDENTIFICATION</scope>
</reference>
<protein>
    <submittedName>
        <fullName evidence="2">Uncharacterized protein</fullName>
    </submittedName>
</protein>
<proteinExistence type="predicted"/>
<feature type="region of interest" description="Disordered" evidence="1">
    <location>
        <begin position="28"/>
        <end position="99"/>
    </location>
</feature>
<dbReference type="InterPro" id="IPR027867">
    <property type="entry name" value="SPATA48"/>
</dbReference>
<dbReference type="Bgee" id="ENSACAG00000008234">
    <property type="expression patterns" value="Expressed in brain and 3 other cell types or tissues"/>
</dbReference>
<dbReference type="InParanoid" id="G1KHI4"/>
<dbReference type="HOGENOM" id="CLU_3129355_0_0_1"/>
<evidence type="ECO:0000313" key="3">
    <source>
        <dbReference type="Proteomes" id="UP000001646"/>
    </source>
</evidence>
<dbReference type="PANTHER" id="PTHR34759:SF1">
    <property type="entry name" value="SPERMATOGENESIS-ASSOCIATED PROTEIN 48"/>
    <property type="match status" value="1"/>
</dbReference>
<dbReference type="Proteomes" id="UP000001646">
    <property type="component" value="Chromosome 6"/>
</dbReference>
<evidence type="ECO:0000256" key="1">
    <source>
        <dbReference type="SAM" id="MobiDB-lite"/>
    </source>
</evidence>
<reference evidence="2" key="2">
    <citation type="submission" date="2025-08" db="UniProtKB">
        <authorList>
            <consortium name="Ensembl"/>
        </authorList>
    </citation>
    <scope>IDENTIFICATION</scope>
</reference>
<dbReference type="GeneTree" id="ENSGT00940000165844"/>
<dbReference type="AlphaFoldDB" id="G1KHI4"/>
<reference evidence="2 3" key="1">
    <citation type="submission" date="2009-12" db="EMBL/GenBank/DDBJ databases">
        <title>The Genome Sequence of Anolis carolinensis (Green Anole Lizard).</title>
        <authorList>
            <consortium name="The Genome Sequencing Platform"/>
            <person name="Di Palma F."/>
            <person name="Alfoldi J."/>
            <person name="Heiman D."/>
            <person name="Young S."/>
            <person name="Grabherr M."/>
            <person name="Johnson J."/>
            <person name="Lander E.S."/>
            <person name="Lindblad-Toh K."/>
        </authorList>
    </citation>
    <scope>NUCLEOTIDE SEQUENCE [LARGE SCALE GENOMIC DNA]</scope>
    <source>
        <strain evidence="2 3">JBL SC #1</strain>
    </source>
</reference>